<dbReference type="RefSeq" id="WP_253803919.1">
    <property type="nucleotide sequence ID" value="NZ_BAAAUB010000004.1"/>
</dbReference>
<dbReference type="Pfam" id="PF19822">
    <property type="entry name" value="DUF6304"/>
    <property type="match status" value="1"/>
</dbReference>
<protein>
    <submittedName>
        <fullName evidence="1">Uncharacterized protein</fullName>
    </submittedName>
</protein>
<dbReference type="Proteomes" id="UP001206483">
    <property type="component" value="Unassembled WGS sequence"/>
</dbReference>
<organism evidence="1 2">
    <name type="scientific">Kitasatospora paracochleata</name>
    <dbReference type="NCBI Taxonomy" id="58354"/>
    <lineage>
        <taxon>Bacteria</taxon>
        <taxon>Bacillati</taxon>
        <taxon>Actinomycetota</taxon>
        <taxon>Actinomycetes</taxon>
        <taxon>Kitasatosporales</taxon>
        <taxon>Streptomycetaceae</taxon>
        <taxon>Kitasatospora</taxon>
    </lineage>
</organism>
<comment type="caution">
    <text evidence="1">The sequence shown here is derived from an EMBL/GenBank/DDBJ whole genome shotgun (WGS) entry which is preliminary data.</text>
</comment>
<reference evidence="1 2" key="1">
    <citation type="submission" date="2022-06" db="EMBL/GenBank/DDBJ databases">
        <title>Sequencing the genomes of 1000 actinobacteria strains.</title>
        <authorList>
            <person name="Klenk H.-P."/>
        </authorList>
    </citation>
    <scope>NUCLEOTIDE SEQUENCE [LARGE SCALE GENOMIC DNA]</scope>
    <source>
        <strain evidence="1 2">DSM 41656</strain>
    </source>
</reference>
<gene>
    <name evidence="1" type="ORF">FHR36_006980</name>
</gene>
<dbReference type="InterPro" id="IPR046271">
    <property type="entry name" value="DUF6304"/>
</dbReference>
<sequence length="220" mass="23849">MIPQSFPGRYVDEHGAEPVTWRFEPSAGRPVPGFGIHCTVRGVAVCGNDFDSLEPVDVLAAVEAGLSRDSHGALTACVLTGDLPCTVAGPTGDQPCEIRFTLDLCEGERVRTEPILRLSIDLDGQTFAVADDWFEDGLLRLATALPDGFSLRSCVTCLFSDYSPAGHSLLGIRCHRDAGARYLAVNSKADYWPVPVTEEVPETYLCREFEPRAPGTGYRS</sequence>
<keyword evidence="2" id="KW-1185">Reference proteome</keyword>
<accession>A0ABT1JAU5</accession>
<evidence type="ECO:0000313" key="1">
    <source>
        <dbReference type="EMBL" id="MCP2313781.1"/>
    </source>
</evidence>
<dbReference type="EMBL" id="JAMZDX010000007">
    <property type="protein sequence ID" value="MCP2313781.1"/>
    <property type="molecule type" value="Genomic_DNA"/>
</dbReference>
<evidence type="ECO:0000313" key="2">
    <source>
        <dbReference type="Proteomes" id="UP001206483"/>
    </source>
</evidence>
<proteinExistence type="predicted"/>
<name>A0ABT1JAU5_9ACTN</name>